<evidence type="ECO:0000256" key="2">
    <source>
        <dbReference type="SAM" id="SignalP"/>
    </source>
</evidence>
<evidence type="ECO:0000313" key="3">
    <source>
        <dbReference type="EMBL" id="CAJ0594852.1"/>
    </source>
</evidence>
<feature type="signal peptide" evidence="2">
    <location>
        <begin position="1"/>
        <end position="20"/>
    </location>
</feature>
<feature type="chain" id="PRO_5041411544" evidence="2">
    <location>
        <begin position="21"/>
        <end position="129"/>
    </location>
</feature>
<dbReference type="AlphaFoldDB" id="A0AA36GMK8"/>
<evidence type="ECO:0000313" key="4">
    <source>
        <dbReference type="Proteomes" id="UP001176961"/>
    </source>
</evidence>
<protein>
    <submittedName>
        <fullName evidence="3">Uncharacterized protein</fullName>
    </submittedName>
</protein>
<name>A0AA36GMK8_CYLNA</name>
<reference evidence="3" key="1">
    <citation type="submission" date="2023-07" db="EMBL/GenBank/DDBJ databases">
        <authorList>
            <consortium name="CYATHOMIX"/>
        </authorList>
    </citation>
    <scope>NUCLEOTIDE SEQUENCE</scope>
    <source>
        <strain evidence="3">N/A</strain>
    </source>
</reference>
<organism evidence="3 4">
    <name type="scientific">Cylicocyclus nassatus</name>
    <name type="common">Nematode worm</name>
    <dbReference type="NCBI Taxonomy" id="53992"/>
    <lineage>
        <taxon>Eukaryota</taxon>
        <taxon>Metazoa</taxon>
        <taxon>Ecdysozoa</taxon>
        <taxon>Nematoda</taxon>
        <taxon>Chromadorea</taxon>
        <taxon>Rhabditida</taxon>
        <taxon>Rhabditina</taxon>
        <taxon>Rhabditomorpha</taxon>
        <taxon>Strongyloidea</taxon>
        <taxon>Strongylidae</taxon>
        <taxon>Cylicocyclus</taxon>
    </lineage>
</organism>
<proteinExistence type="predicted"/>
<comment type="caution">
    <text evidence="3">The sequence shown here is derived from an EMBL/GenBank/DDBJ whole genome shotgun (WGS) entry which is preliminary data.</text>
</comment>
<keyword evidence="2" id="KW-0732">Signal</keyword>
<gene>
    <name evidence="3" type="ORF">CYNAS_LOCUS6835</name>
</gene>
<evidence type="ECO:0000256" key="1">
    <source>
        <dbReference type="SAM" id="MobiDB-lite"/>
    </source>
</evidence>
<keyword evidence="4" id="KW-1185">Reference proteome</keyword>
<sequence>MLYKLFLILVLLQVVAVLKSDRTKVSAAPESSKAIAARGMKYARTNETVSAVTLKASKAGAAMKQPNAKRGDFTVKTKADGNYAVPESRKTQGSRRVSKQALAEVGRDNTKDNAVNSAIKSAMKKPGIR</sequence>
<dbReference type="Proteomes" id="UP001176961">
    <property type="component" value="Unassembled WGS sequence"/>
</dbReference>
<dbReference type="EMBL" id="CATQJL010000112">
    <property type="protein sequence ID" value="CAJ0594852.1"/>
    <property type="molecule type" value="Genomic_DNA"/>
</dbReference>
<feature type="region of interest" description="Disordered" evidence="1">
    <location>
        <begin position="80"/>
        <end position="129"/>
    </location>
</feature>
<accession>A0AA36GMK8</accession>